<feature type="compositionally biased region" description="Basic and acidic residues" evidence="1">
    <location>
        <begin position="2647"/>
        <end position="2656"/>
    </location>
</feature>
<feature type="compositionally biased region" description="Acidic residues" evidence="1">
    <location>
        <begin position="1520"/>
        <end position="1530"/>
    </location>
</feature>
<dbReference type="Proteomes" id="UP001652627">
    <property type="component" value="Chromosome 8"/>
</dbReference>
<sequence length="3677" mass="411515">MAASERGDSEVEEAGHVFLLMKKDYRISRNVRLAWVLSRLHQVIWAVPEPELVKSENELDVLSILPNGWQPDEPVQLRPYLLVPSTRVTFLARQYRFVIELDLSPSTGIVDDSTGEIIFDEVFHALSRCLVGLLRPFRIPGSDIIYQPEIFVTIQAYSSIIGLQSHQVLFQGCQLDETKRETFLHQVYTQLCAFENKVAEMLQQQYEPKPQVDLSPLSQESPGDAQEPLGRKPSVSVVTADVGLVSMVRQGILALQLLPSNSSAGIIIITDGVTSVPDVAVCETLLNQLRSGTVACSFVQVGGVYSYDCSFGHVPNVELMKFIAMATFGAYLSTCPELDPLSLDLNVYHKAFLLYSFLRTGESLNPEYYCVSQHRLFNEHLVSASSNPALAMRRKKHTEKEVHADLVSIVSVRLREGYSIREVNITKGGSQLEVKLVLLWKHNMRIEYLAVTPWPLDPLKRSTWVEVTMEGSYDILHDISCTMRKPITSLYRTTVIRRFWNTLQSINQTDQMLVHLQSFDTVPEHFTIPESTKNGVPLFYIPPGSTTPVLSLQHSGSDSSHSQFASYWKPILSMDANFWQRWLHMHRIVLLLEHDTPVPKHLHTPGNNGRYSTIQCRISHSALTSLLRDWSSFVLVEGYSYVKLIHGSEDPTPSSFYVVRIISKAPCMVLRLGFPIGTPAQARNKIVEELRDRILQLRFPHRVQSKEATPKAKRKMFGSSSPSKSPPVAGAQSAFSDRPCLVVLHKPLEKLLIRYEKLPSDYRAPFILNLEHPPVSGPLTMVANRTASSTLASLSRYFYHQRWIWSIQSGLAPTVPITAVAQLLSTLTEVRLSEGFHFASSGEGIINMVLELPIQIDASSESSGDREKHTCVVQYILFPPHSTSTKDSFSTDDDNDTEVEAIEVDTELNLVTECWVEPQSGYVHSTAENWKHLHGLPYQKIPKALYPRDLACIATMLTFEYISQLCQNKEWICPSSDTKAAEDPDMGAGFRVHEIPFQFNLMKLLPRCQQVEMFFLMLTKENEEVTKDSSFVPNEMLLNLFHGCLQHDLSDREIPMADTDHMAFMEQVLQRDRDGHQPPFTLPVIREETLKASGTLEQQDAPASYHLAGSNGTRDMTGSTSTLQSLGNAELPEDDVTQCDTAGLFLPQWRCYAKLVNPQHVFLTFLPATFSDVQKLMACGLDKPPKDESQAGADTLGPVCAERGMAEAEEGDTAAPLPTLSITPAHEVGRDSGEQGGPSRRDVHISFCRQNSQPELGECRRFRCPIYIYSCSMELLREQLVSPRTHRPPRDIFFRSQSLERPPTATWLDHKHKELMSYCTLLQEHSHQCYVKGLFKSLQQSHSISSQDLLTAMDYCEELLQEIDITNFLLTVCSHVRSFRESHQHFQMHHKTASFQVGSIEQEEEQSSRERGVLVSESSAEMEDYSEQDSHNIASPTEEPKSSMGTSCCSEFPLSLLEIGQPCQAHPDLHKIIQEKFLEIGSLHFKPVPSNPHYFFYCPPSAKKEEEASRDQTDRKGSEDMEGSEAELAAEEGTVSGCCIATESDPELEVEYREKLEHEFPDTDSLSDSNTVNQDDDSFSVLGGDSLNEQEFLEQEMPPLFVHLTCSVKLRSQHSSMPVQSLPTCLGEVLGCLESCQGLNTIDLGDLCVTLDIFVLTLPLEIEVVNADILHNRCTSESSVSFTRSPGQPSSFRSDEDIMHNLDRLPSTGDERHPALSNLPGVHRQAIEATMNEIHWLLDDEIVSALRHSQVISAAILHRVATHIYNSKGRPSCHSEVVLLQFVFGPEHSLEKFKEEFRRMALPGYVLNAEGSDYHYISISRLHSRRAAPNPLGTPCLQQPAGGDTRTALGQTGREGSSEAEAESSELPHASCVLPEEARGLWEWSESERSIVPDTGNPVGGGNHTQDEVPREALSLEQSRASGHDSLEEAALETTIQSLPSSSSEKGNSEKSPSVTPSAASLADSVTQGREGSSKQRPSRVQSLVSSQGSMDSDHLGYDGGSSDSEYEEALMSDQEARCPLMPDFWLIIKIQQDRVEVYYHTRSLSVEKAATAETGGEQPGECQSLNQLVVKKISEICRVVNQRLLLQDLHDSHVCNSLLVAESEEDIWKSETPYTSYRQRALPTDDYSVEESYQPRDYLAATMQFMPGHFACDVVWSTLIHVHSRLKMGPNMGVSRAIQALRSVLNAFSVVNRKNMFVYQERATKSVFYLRLTETTYSGKVWETESVLSPASRSLALTRSQEPICPEDLMGSRSSLDTASCRSVDSARPVGQVDRHIQLMVHGVAPAGPEITDELVKVLRRRLDEATLDIITVMLVRNCKLTPADVEFIQPPGTPPTEVLQFALPPSALPWLHAVAYYLRQNLLIFLHTPKYTDSNVEHHFKHYFHNSGSTPDQDLYLYNKPGGQGTGGKGTMSDLVHHLFPLSHFQGIACIALTFVDENGSPTSLPHGERPDPLKLPSSSPVVGLLQDTDFESLTAVSQHQPETGTLHSEPCVLVRLDIWEKGNISLLQLSEKLRGALRHALCDAVMEFLVLPAPLCVEVACPLGATDLEELGSAGGLRRTMSETKGLAMAAGGAGKGCPPPLHFTSTPSSSPGEPVTPTSKLGRRSFWDMLSKAESSELGSPKTTDDIVLERPEEARTRRRHKTESVKQHLSQDRATATAELEQAQRRRACQLEEGDVGTMHPLFNQTCQQWMAFMNHLGCPSVQQCSVEIVSRFLLSSILVEVVSLVTALASDTAVKVFERICCHRGTAFLPYKPGQSASPRPAAVRHFILLGRNFHQWRCSTEQAHKGLQRFEAMEFSSAERGSDPSLSGRDLAPRQRFLFIEIVDKKLTLYTYNWSPDLGANLNCSLTRLLQWQNARSHIVHCLLSQKLGLFHHYCFMDTPWHEDSKQEPNPFLNSTLEVDALIRSSSPPPSKEQGRLSSSARSLPSLHFHPDVVPFDEALRDVTAVKRIPHGPDLGPFDPVSRHGAQFLEIKSMERKELEKQMKIENLFVTWQQRSAQSNMPISLADLETLKQSSRLVHYCATPLLFDPAFRQQIQTDQQCKVEGKKRHRSNDSTASGRDRSHSCDSAEALPCKLKEEPWLQEMCNAFLQQYIQYLQSMGFILVQVRPPSPTTRSSTSRIRALAAMGVEGRGSFSYTKPKAEGSPKSTSPAVATYHLQRALPGGIVLMELAFQGYYFCVKQYALECSRIPMGQSVNSQGTLTARARSKSCMGPSSVSESALSMLFTEECDKVRDLMHVHSFSYDFHLRIVHQYLLGSHMTLRQGYHLTSFLEDFIAHHTDIPKFGRNHVFQGTLALPTNMITAHQLYNYIADHANTYHMKPLRMARPATGSDSKKGAPGTEQNEYALVSIWNSSGSYKDSEGLRHHDDFDVSLLVCHSAAPFEEQSEAERRMLRLRFYVIMTSQRELFPRLTADMRRFKKLPRLQREVLEPVVGRAAWEAAEPEPSLGQQQPAERELWQDVEDSSEFYAGGTQVKLGPGLFYTSPLFPLLASEVASAQKQLSNMVQLAKCHCRRDNLWKRLFLLEPLASDKLKLGKLSLVELEELLDAVHGKSIADVDPQLGCFLTMTASWYQSLIKVLLSRFPQSCRHFHNTETGTQYLVVLNQKFTDCFVLVFLDSHSGKTSLTVVFREPFPVQPQNSESPLPQLVSTYHHLESVINTACFNLWTGLL</sequence>
<dbReference type="PANTHER" id="PTHR14918:SF3">
    <property type="entry name" value="KICSTOR COMPLEX PROTEIN SZT2"/>
    <property type="match status" value="1"/>
</dbReference>
<feature type="region of interest" description="Disordered" evidence="1">
    <location>
        <begin position="2573"/>
        <end position="2605"/>
    </location>
</feature>
<feature type="region of interest" description="Disordered" evidence="1">
    <location>
        <begin position="1398"/>
        <end position="1446"/>
    </location>
</feature>
<feature type="region of interest" description="Disordered" evidence="1">
    <location>
        <begin position="1830"/>
        <end position="1872"/>
    </location>
</feature>
<dbReference type="PANTHER" id="PTHR14918">
    <property type="entry name" value="KICSTOR COMPLEX PROTEIN SZT2"/>
    <property type="match status" value="1"/>
</dbReference>
<feature type="compositionally biased region" description="Basic and acidic residues" evidence="1">
    <location>
        <begin position="1503"/>
        <end position="1519"/>
    </location>
</feature>
<dbReference type="InterPro" id="IPR033228">
    <property type="entry name" value="SZT2"/>
</dbReference>
<feature type="compositionally biased region" description="Basic and acidic residues" evidence="1">
    <location>
        <begin position="2627"/>
        <end position="2640"/>
    </location>
</feature>
<dbReference type="GeneID" id="106499466"/>
<feature type="compositionally biased region" description="Basic and acidic residues" evidence="1">
    <location>
        <begin position="1227"/>
        <end position="1241"/>
    </location>
</feature>
<evidence type="ECO:0000256" key="1">
    <source>
        <dbReference type="SAM" id="MobiDB-lite"/>
    </source>
</evidence>
<feature type="region of interest" description="Disordered" evidence="1">
    <location>
        <begin position="2910"/>
        <end position="2930"/>
    </location>
</feature>
<feature type="region of interest" description="Disordered" evidence="1">
    <location>
        <begin position="3048"/>
        <end position="3074"/>
    </location>
</feature>
<evidence type="ECO:0000313" key="3">
    <source>
        <dbReference type="RefSeq" id="XP_067157158.1"/>
    </source>
</evidence>
<feature type="region of interest" description="Disordered" evidence="1">
    <location>
        <begin position="1503"/>
        <end position="1532"/>
    </location>
</feature>
<protein>
    <submittedName>
        <fullName evidence="3">KICSTOR complex protein SZT2 isoform X1</fullName>
    </submittedName>
</protein>
<feature type="compositionally biased region" description="Polar residues" evidence="1">
    <location>
        <begin position="2587"/>
        <end position="2603"/>
    </location>
</feature>
<feature type="region of interest" description="Disordered" evidence="1">
    <location>
        <begin position="212"/>
        <end position="232"/>
    </location>
</feature>
<accession>A0ABM4EWU6</accession>
<feature type="region of interest" description="Disordered" evidence="1">
    <location>
        <begin position="1935"/>
        <end position="2011"/>
    </location>
</feature>
<keyword evidence="2" id="KW-1185">Reference proteome</keyword>
<evidence type="ECO:0000313" key="2">
    <source>
        <dbReference type="Proteomes" id="UP001652627"/>
    </source>
</evidence>
<feature type="compositionally biased region" description="Polar residues" evidence="1">
    <location>
        <begin position="1955"/>
        <end position="1991"/>
    </location>
</feature>
<feature type="compositionally biased region" description="Low complexity" evidence="1">
    <location>
        <begin position="1938"/>
        <end position="1954"/>
    </location>
</feature>
<feature type="region of interest" description="Disordered" evidence="1">
    <location>
        <begin position="1209"/>
        <end position="1241"/>
    </location>
</feature>
<reference evidence="3" key="1">
    <citation type="submission" date="2025-08" db="UniProtKB">
        <authorList>
            <consortium name="RefSeq"/>
        </authorList>
    </citation>
    <scope>IDENTIFICATION</scope>
    <source>
        <tissue evidence="3">Blood</tissue>
    </source>
</reference>
<proteinExistence type="predicted"/>
<organism evidence="2 3">
    <name type="scientific">Apteryx mantelli</name>
    <name type="common">North Island brown kiwi</name>
    <dbReference type="NCBI Taxonomy" id="2696672"/>
    <lineage>
        <taxon>Eukaryota</taxon>
        <taxon>Metazoa</taxon>
        <taxon>Chordata</taxon>
        <taxon>Craniata</taxon>
        <taxon>Vertebrata</taxon>
        <taxon>Euteleostomi</taxon>
        <taxon>Archelosauria</taxon>
        <taxon>Archosauria</taxon>
        <taxon>Dinosauria</taxon>
        <taxon>Saurischia</taxon>
        <taxon>Theropoda</taxon>
        <taxon>Coelurosauria</taxon>
        <taxon>Aves</taxon>
        <taxon>Palaeognathae</taxon>
        <taxon>Apterygiformes</taxon>
        <taxon>Apterygidae</taxon>
        <taxon>Apteryx</taxon>
    </lineage>
</organism>
<gene>
    <name evidence="3" type="primary">SZT2</name>
</gene>
<dbReference type="RefSeq" id="XP_067157158.1">
    <property type="nucleotide sequence ID" value="XM_067301057.1"/>
</dbReference>
<feature type="region of interest" description="Disordered" evidence="1">
    <location>
        <begin position="705"/>
        <end position="732"/>
    </location>
</feature>
<name>A0ABM4EWU6_9AVES</name>
<feature type="region of interest" description="Disordered" evidence="1">
    <location>
        <begin position="2617"/>
        <end position="2661"/>
    </location>
</feature>